<dbReference type="Proteomes" id="UP000033451">
    <property type="component" value="Unassembled WGS sequence"/>
</dbReference>
<evidence type="ECO:0000313" key="6">
    <source>
        <dbReference type="Proteomes" id="UP000033451"/>
    </source>
</evidence>
<dbReference type="Pfam" id="PF12833">
    <property type="entry name" value="HTH_18"/>
    <property type="match status" value="1"/>
</dbReference>
<protein>
    <submittedName>
        <fullName evidence="5">HTH-type transcriptional regulator CdhR</fullName>
    </submittedName>
</protein>
<dbReference type="PROSITE" id="PS01124">
    <property type="entry name" value="HTH_ARAC_FAMILY_2"/>
    <property type="match status" value="1"/>
</dbReference>
<name>A0A0F0LUP6_9MICO</name>
<dbReference type="InterPro" id="IPR009057">
    <property type="entry name" value="Homeodomain-like_sf"/>
</dbReference>
<evidence type="ECO:0000259" key="4">
    <source>
        <dbReference type="PROSITE" id="PS01124"/>
    </source>
</evidence>
<keyword evidence="3" id="KW-0804">Transcription</keyword>
<dbReference type="InterPro" id="IPR018060">
    <property type="entry name" value="HTH_AraC"/>
</dbReference>
<dbReference type="EMBL" id="JYIY01000074">
    <property type="protein sequence ID" value="KJL36434.1"/>
    <property type="molecule type" value="Genomic_DNA"/>
</dbReference>
<organism evidence="5 6">
    <name type="scientific">Microbacterium ginsengisoli</name>
    <dbReference type="NCBI Taxonomy" id="400772"/>
    <lineage>
        <taxon>Bacteria</taxon>
        <taxon>Bacillati</taxon>
        <taxon>Actinomycetota</taxon>
        <taxon>Actinomycetes</taxon>
        <taxon>Micrococcales</taxon>
        <taxon>Microbacteriaceae</taxon>
        <taxon>Microbacterium</taxon>
    </lineage>
</organism>
<dbReference type="SUPFAM" id="SSF46689">
    <property type="entry name" value="Homeodomain-like"/>
    <property type="match status" value="2"/>
</dbReference>
<evidence type="ECO:0000313" key="5">
    <source>
        <dbReference type="EMBL" id="KJL36434.1"/>
    </source>
</evidence>
<accession>A0A0F0LUP6</accession>
<comment type="caution">
    <text evidence="5">The sequence shown here is derived from an EMBL/GenBank/DDBJ whole genome shotgun (WGS) entry which is preliminary data.</text>
</comment>
<dbReference type="PATRIC" id="fig|400772.4.peg.1788"/>
<sequence>MSAIEILRCVPTQELTFPVVTLIHVLSGKIDLCTDVAIQRLAPGSAVALGSHKRHQLLPLSPSRLWVIYADEPFIRAQMRWLLRSRQRVRRGVHPDDWDGNSLVLTPGIESFRRLEPIWRQLSMLPDTCSSPEETSIRTIELLARWVGTVAPVFLTEDSRSLHVPTRNQVPASRRQADPAMIGHVGRAARLLRERMGEPWTVTSLAQELALSRTHLTRLFSTHMGASPMRFLTEVRLTEFSRLIDETDLSVHQASQAVGWADPRVASAWFSRRFGVTPTRYRHRLPATRSETA</sequence>
<evidence type="ECO:0000256" key="1">
    <source>
        <dbReference type="ARBA" id="ARBA00023015"/>
    </source>
</evidence>
<dbReference type="PANTHER" id="PTHR46796">
    <property type="entry name" value="HTH-TYPE TRANSCRIPTIONAL ACTIVATOR RHAS-RELATED"/>
    <property type="match status" value="1"/>
</dbReference>
<feature type="domain" description="HTH araC/xylS-type" evidence="4">
    <location>
        <begin position="186"/>
        <end position="284"/>
    </location>
</feature>
<keyword evidence="2" id="KW-0238">DNA-binding</keyword>
<dbReference type="GO" id="GO:0043565">
    <property type="term" value="F:sequence-specific DNA binding"/>
    <property type="evidence" value="ECO:0007669"/>
    <property type="project" value="InterPro"/>
</dbReference>
<dbReference type="GO" id="GO:0003700">
    <property type="term" value="F:DNA-binding transcription factor activity"/>
    <property type="evidence" value="ECO:0007669"/>
    <property type="project" value="InterPro"/>
</dbReference>
<dbReference type="PANTHER" id="PTHR46796:SF13">
    <property type="entry name" value="HTH-TYPE TRANSCRIPTIONAL ACTIVATOR RHAS"/>
    <property type="match status" value="1"/>
</dbReference>
<keyword evidence="1" id="KW-0805">Transcription regulation</keyword>
<dbReference type="AlphaFoldDB" id="A0A0F0LUP6"/>
<dbReference type="STRING" id="400772.RR49_01770"/>
<dbReference type="Gene3D" id="1.10.10.60">
    <property type="entry name" value="Homeodomain-like"/>
    <property type="match status" value="1"/>
</dbReference>
<dbReference type="InterPro" id="IPR050204">
    <property type="entry name" value="AraC_XylS_family_regulators"/>
</dbReference>
<keyword evidence="6" id="KW-1185">Reference proteome</keyword>
<evidence type="ECO:0000256" key="2">
    <source>
        <dbReference type="ARBA" id="ARBA00023125"/>
    </source>
</evidence>
<reference evidence="5 6" key="1">
    <citation type="submission" date="2015-02" db="EMBL/GenBank/DDBJ databases">
        <title>Draft genome sequences of ten Microbacterium spp. with emphasis on heavy metal contaminated environments.</title>
        <authorList>
            <person name="Corretto E."/>
        </authorList>
    </citation>
    <scope>NUCLEOTIDE SEQUENCE [LARGE SCALE GENOMIC DNA]</scope>
    <source>
        <strain evidence="5 6">DSM 18659</strain>
    </source>
</reference>
<evidence type="ECO:0000256" key="3">
    <source>
        <dbReference type="ARBA" id="ARBA00023163"/>
    </source>
</evidence>
<proteinExistence type="predicted"/>
<gene>
    <name evidence="5" type="primary">cdhR_2</name>
    <name evidence="5" type="ORF">RR49_01770</name>
</gene>
<dbReference type="SMART" id="SM00342">
    <property type="entry name" value="HTH_ARAC"/>
    <property type="match status" value="1"/>
</dbReference>